<evidence type="ECO:0000313" key="4">
    <source>
        <dbReference type="Proteomes" id="UP000327157"/>
    </source>
</evidence>
<dbReference type="CDD" id="cd00371">
    <property type="entry name" value="HMA"/>
    <property type="match status" value="1"/>
</dbReference>
<reference evidence="4" key="2">
    <citation type="submission" date="2019-10" db="EMBL/GenBank/DDBJ databases">
        <title>A de novo genome assembly of a pear dwarfing rootstock.</title>
        <authorList>
            <person name="Wang F."/>
            <person name="Wang J."/>
            <person name="Li S."/>
            <person name="Zhang Y."/>
            <person name="Fang M."/>
            <person name="Ma L."/>
            <person name="Zhao Y."/>
            <person name="Jiang S."/>
        </authorList>
    </citation>
    <scope>NUCLEOTIDE SEQUENCE [LARGE SCALE GENOMIC DNA]</scope>
</reference>
<organism evidence="3 4">
    <name type="scientific">Pyrus ussuriensis x Pyrus communis</name>
    <dbReference type="NCBI Taxonomy" id="2448454"/>
    <lineage>
        <taxon>Eukaryota</taxon>
        <taxon>Viridiplantae</taxon>
        <taxon>Streptophyta</taxon>
        <taxon>Embryophyta</taxon>
        <taxon>Tracheophyta</taxon>
        <taxon>Spermatophyta</taxon>
        <taxon>Magnoliopsida</taxon>
        <taxon>eudicotyledons</taxon>
        <taxon>Gunneridae</taxon>
        <taxon>Pentapetalae</taxon>
        <taxon>rosids</taxon>
        <taxon>fabids</taxon>
        <taxon>Rosales</taxon>
        <taxon>Rosaceae</taxon>
        <taxon>Amygdaloideae</taxon>
        <taxon>Maleae</taxon>
        <taxon>Pyrus</taxon>
    </lineage>
</organism>
<accession>A0A5N5FUE7</accession>
<feature type="region of interest" description="Disordered" evidence="1">
    <location>
        <begin position="176"/>
        <end position="203"/>
    </location>
</feature>
<dbReference type="OrthoDB" id="773760at2759"/>
<feature type="region of interest" description="Disordered" evidence="1">
    <location>
        <begin position="266"/>
        <end position="308"/>
    </location>
</feature>
<dbReference type="Pfam" id="PF00403">
    <property type="entry name" value="HMA"/>
    <property type="match status" value="2"/>
</dbReference>
<dbReference type="PANTHER" id="PTHR46413:SF2">
    <property type="entry name" value="HEAVY METAL-ASSOCIATED ISOPRENYLATED PLANT PROTEIN 3"/>
    <property type="match status" value="1"/>
</dbReference>
<dbReference type="AlphaFoldDB" id="A0A5N5FUE7"/>
<dbReference type="Proteomes" id="UP000327157">
    <property type="component" value="Chromosome 11"/>
</dbReference>
<dbReference type="PROSITE" id="PS50846">
    <property type="entry name" value="HMA_2"/>
    <property type="match status" value="2"/>
</dbReference>
<name>A0A5N5FUE7_9ROSA</name>
<feature type="region of interest" description="Disordered" evidence="1">
    <location>
        <begin position="47"/>
        <end position="77"/>
    </location>
</feature>
<feature type="region of interest" description="Disordered" evidence="1">
    <location>
        <begin position="371"/>
        <end position="425"/>
    </location>
</feature>
<feature type="compositionally biased region" description="Basic and acidic residues" evidence="1">
    <location>
        <begin position="371"/>
        <end position="411"/>
    </location>
</feature>
<dbReference type="EMBL" id="SMOL01000559">
    <property type="protein sequence ID" value="KAB2606663.1"/>
    <property type="molecule type" value="Genomic_DNA"/>
</dbReference>
<dbReference type="SUPFAM" id="SSF55008">
    <property type="entry name" value="HMA, heavy metal-associated domain"/>
    <property type="match status" value="2"/>
</dbReference>
<keyword evidence="4" id="KW-1185">Reference proteome</keyword>
<feature type="compositionally biased region" description="Low complexity" evidence="1">
    <location>
        <begin position="68"/>
        <end position="77"/>
    </location>
</feature>
<dbReference type="GO" id="GO:0046872">
    <property type="term" value="F:metal ion binding"/>
    <property type="evidence" value="ECO:0007669"/>
    <property type="project" value="InterPro"/>
</dbReference>
<protein>
    <recommendedName>
        <fullName evidence="2">HMA domain-containing protein</fullName>
    </recommendedName>
</protein>
<comment type="caution">
    <text evidence="3">The sequence shown here is derived from an EMBL/GenBank/DDBJ whole genome shotgun (WGS) entry which is preliminary data.</text>
</comment>
<proteinExistence type="predicted"/>
<feature type="domain" description="HMA" evidence="2">
    <location>
        <begin position="207"/>
        <end position="273"/>
    </location>
</feature>
<reference evidence="3 4" key="1">
    <citation type="submission" date="2019-09" db="EMBL/GenBank/DDBJ databases">
        <authorList>
            <person name="Ou C."/>
        </authorList>
    </citation>
    <scope>NUCLEOTIDE SEQUENCE [LARGE SCALE GENOMIC DNA]</scope>
    <source>
        <strain evidence="3">S2</strain>
        <tissue evidence="3">Leaf</tissue>
    </source>
</reference>
<dbReference type="InterPro" id="IPR044594">
    <property type="entry name" value="HIPP01/3/5/6"/>
</dbReference>
<reference evidence="3 4" key="3">
    <citation type="submission" date="2019-11" db="EMBL/GenBank/DDBJ databases">
        <title>A de novo genome assembly of a pear dwarfing rootstock.</title>
        <authorList>
            <person name="Wang F."/>
            <person name="Wang J."/>
            <person name="Li S."/>
            <person name="Zhang Y."/>
            <person name="Fang M."/>
            <person name="Ma L."/>
            <person name="Zhao Y."/>
            <person name="Jiang S."/>
        </authorList>
    </citation>
    <scope>NUCLEOTIDE SEQUENCE [LARGE SCALE GENOMIC DNA]</scope>
    <source>
        <strain evidence="3">S2</strain>
        <tissue evidence="3">Leaf</tissue>
    </source>
</reference>
<gene>
    <name evidence="3" type="ORF">D8674_006380</name>
</gene>
<sequence length="467" mass="50565">MGRQIILGNQNQKEDPNRLRVEFPNSAIASGTPTVLGRLINRVAENNPKEVGKTGSSASKGLWNSIPSTSGGSTKIKTTSVATATTSKENTDGLVNQIQKEAINMAQNVQKGAVEGAKCSKESSSELKEKLRRKFFPKPWEKPEYQALYFARQRGAWAKTRGFQNLVIVLDSLQKKKGGGGGGGNTASNDGGEKKKGDGGEKKEETPITVILKIDMHCEGCATKIVKCVKSFAEVETVKSESQANKLTVVGKVDPITIRDKLAAKTNKKVDLVSPQPKKDNKDDGDSGDAKKKPPEKSNDDKKTKEPPVTTAVLKLSLHCQGCVQKIHKIVTKTKGFTEMSIDKEKDLLMVKGSMDMKVLAETLKERLRRSVDIVPPKKEKEKGDNNGGGGDKKKKEGEEGKEGGKLEGNRMDFPPGPTGYGQQIPYVIPYGPGYGAPGYPIPPPPMYIGNPPEMFSDENPNACSIM</sequence>
<dbReference type="PANTHER" id="PTHR46413">
    <property type="entry name" value="HEAVY METAL-ASSOCIATED ISOPRENYLATED PLANT PROTEIN 6"/>
    <property type="match status" value="1"/>
</dbReference>
<feature type="compositionally biased region" description="Basic and acidic residues" evidence="1">
    <location>
        <begin position="191"/>
        <end position="203"/>
    </location>
</feature>
<evidence type="ECO:0000313" key="3">
    <source>
        <dbReference type="EMBL" id="KAB2606663.1"/>
    </source>
</evidence>
<dbReference type="InterPro" id="IPR036163">
    <property type="entry name" value="HMA_dom_sf"/>
</dbReference>
<evidence type="ECO:0000256" key="1">
    <source>
        <dbReference type="SAM" id="MobiDB-lite"/>
    </source>
</evidence>
<feature type="domain" description="HMA" evidence="2">
    <location>
        <begin position="309"/>
        <end position="372"/>
    </location>
</feature>
<dbReference type="Gene3D" id="3.30.70.100">
    <property type="match status" value="2"/>
</dbReference>
<dbReference type="InterPro" id="IPR006121">
    <property type="entry name" value="HMA_dom"/>
</dbReference>
<feature type="compositionally biased region" description="Basic and acidic residues" evidence="1">
    <location>
        <begin position="266"/>
        <end position="306"/>
    </location>
</feature>
<evidence type="ECO:0000259" key="2">
    <source>
        <dbReference type="PROSITE" id="PS50846"/>
    </source>
</evidence>